<dbReference type="SUPFAM" id="SSF52777">
    <property type="entry name" value="CoA-dependent acyltransferases"/>
    <property type="match status" value="2"/>
</dbReference>
<dbReference type="Gene3D" id="3.30.559.10">
    <property type="entry name" value="Chloramphenicol acetyltransferase-like domain"/>
    <property type="match status" value="1"/>
</dbReference>
<accession>A0ABX0ZNH2</accession>
<gene>
    <name evidence="2" type="ORF">HCN08_14435</name>
</gene>
<organism evidence="2 3">
    <name type="scientific">Actinacidiphila epipremni</name>
    <dbReference type="NCBI Taxonomy" id="2053013"/>
    <lineage>
        <taxon>Bacteria</taxon>
        <taxon>Bacillati</taxon>
        <taxon>Actinomycetota</taxon>
        <taxon>Actinomycetes</taxon>
        <taxon>Kitasatosporales</taxon>
        <taxon>Streptomycetaceae</taxon>
        <taxon>Actinacidiphila</taxon>
    </lineage>
</organism>
<dbReference type="RefSeq" id="WP_167983441.1">
    <property type="nucleotide sequence ID" value="NZ_JAATEJ010000009.1"/>
</dbReference>
<name>A0ABX0ZNH2_9ACTN</name>
<reference evidence="2 3" key="1">
    <citation type="submission" date="2020-03" db="EMBL/GenBank/DDBJ databases">
        <title>WGS of actinomycetes isolated from Thailand.</title>
        <authorList>
            <person name="Thawai C."/>
        </authorList>
    </citation>
    <scope>NUCLEOTIDE SEQUENCE [LARGE SCALE GENOMIC DNA]</scope>
    <source>
        <strain evidence="2 3">PRB2-1</strain>
    </source>
</reference>
<sequence>MAETPTSTVPGTVLGGVRMTDGVVVPFAGPGAGVGELTWGQRKVWTLMELAGGSMSMGGAVPVTDGRTVGDLAAELRFFLCRYASLRARIRAGADGGLVQEVAGAGEAVLGVLDTPDGGEPDVVAGELAARWEATPFDHAEEWPIRMAAVRAGGVVTHVVVMISHVATDGGGIAVMLRELAERDPATGQPAAAGPAMGPLELAALQRTPAGRRHSDTSLRHWERLLRAAGPRRFGPRVDRGEPRYRRAVFTSRALHVASGVVAARTGTSTSTVLLAAYAVAVVRLTGINPALIQVVVSNRFRPGLAEVSHPLSVNGLFMADVADASFDEVVDRTRRASAQCSKYAYYDPGRLEELRSRVHAERGEVVEITCLFNDRRLALGVEPARREVPSEAELAAARAESELRWGEPFASYLDMLMIQVGAAQDTVELEVQVDTHHVSVGQVGELVRDMEALAVASASDPELPTGVRGA</sequence>
<dbReference type="Proteomes" id="UP000734511">
    <property type="component" value="Unassembled WGS sequence"/>
</dbReference>
<evidence type="ECO:0000313" key="3">
    <source>
        <dbReference type="Proteomes" id="UP000734511"/>
    </source>
</evidence>
<dbReference type="Pfam" id="PF00668">
    <property type="entry name" value="Condensation"/>
    <property type="match status" value="1"/>
</dbReference>
<keyword evidence="3" id="KW-1185">Reference proteome</keyword>
<proteinExistence type="predicted"/>
<evidence type="ECO:0000259" key="1">
    <source>
        <dbReference type="Pfam" id="PF00668"/>
    </source>
</evidence>
<dbReference type="InterPro" id="IPR001242">
    <property type="entry name" value="Condensation_dom"/>
</dbReference>
<comment type="caution">
    <text evidence="2">The sequence shown here is derived from an EMBL/GenBank/DDBJ whole genome shotgun (WGS) entry which is preliminary data.</text>
</comment>
<feature type="domain" description="Condensation" evidence="1">
    <location>
        <begin position="61"/>
        <end position="358"/>
    </location>
</feature>
<evidence type="ECO:0000313" key="2">
    <source>
        <dbReference type="EMBL" id="NJP44582.1"/>
    </source>
</evidence>
<dbReference type="PANTHER" id="PTHR45527">
    <property type="entry name" value="NONRIBOSOMAL PEPTIDE SYNTHETASE"/>
    <property type="match status" value="1"/>
</dbReference>
<dbReference type="PANTHER" id="PTHR45527:SF1">
    <property type="entry name" value="FATTY ACID SYNTHASE"/>
    <property type="match status" value="1"/>
</dbReference>
<dbReference type="Gene3D" id="3.30.559.30">
    <property type="entry name" value="Nonribosomal peptide synthetase, condensation domain"/>
    <property type="match status" value="1"/>
</dbReference>
<protein>
    <submittedName>
        <fullName evidence="2">Condensation protein</fullName>
    </submittedName>
</protein>
<dbReference type="InterPro" id="IPR023213">
    <property type="entry name" value="CAT-like_dom_sf"/>
</dbReference>
<dbReference type="EMBL" id="JAATEJ010000009">
    <property type="protein sequence ID" value="NJP44582.1"/>
    <property type="molecule type" value="Genomic_DNA"/>
</dbReference>